<dbReference type="SUPFAM" id="SSF109755">
    <property type="entry name" value="PhoU-like"/>
    <property type="match status" value="1"/>
</dbReference>
<protein>
    <submittedName>
        <fullName evidence="2">Phosphate uptake regulator PhoU</fullName>
    </submittedName>
</protein>
<accession>A0ABV8A887</accession>
<comment type="caution">
    <text evidence="2">The sequence shown here is derived from an EMBL/GenBank/DDBJ whole genome shotgun (WGS) entry which is preliminary data.</text>
</comment>
<proteinExistence type="predicted"/>
<dbReference type="Pfam" id="PF01895">
    <property type="entry name" value="PhoU"/>
    <property type="match status" value="2"/>
</dbReference>
<dbReference type="EMBL" id="JBHRZF010000142">
    <property type="protein sequence ID" value="MFC3861436.1"/>
    <property type="molecule type" value="Genomic_DNA"/>
</dbReference>
<name>A0ABV8A887_9DEIO</name>
<organism evidence="2 3">
    <name type="scientific">Deinococcus antarcticus</name>
    <dbReference type="NCBI Taxonomy" id="1298767"/>
    <lineage>
        <taxon>Bacteria</taxon>
        <taxon>Thermotogati</taxon>
        <taxon>Deinococcota</taxon>
        <taxon>Deinococci</taxon>
        <taxon>Deinococcales</taxon>
        <taxon>Deinococcaceae</taxon>
        <taxon>Deinococcus</taxon>
    </lineage>
</organism>
<sequence length="202" mass="22615">MLSIILEELHAIRDANARAEFAGLAARTEVLERETNHLDIEIEDACLAAFARGLSEDELTFNLMVFRSLSNLERVGDYAFKVARDLETFAPRTRSAMLQDVLPLIDLLSEMVERLAFAFSELDLPAAREVMRLDFEQVDALYEQMNRASLTRLVEHPEDTDVALTVGRMARNLERLGDHLVNVAERVEAMVSGELPAARAAG</sequence>
<dbReference type="Gene3D" id="1.20.58.220">
    <property type="entry name" value="Phosphate transport system protein phou homolog 2, domain 2"/>
    <property type="match status" value="1"/>
</dbReference>
<dbReference type="RefSeq" id="WP_380078408.1">
    <property type="nucleotide sequence ID" value="NZ_JBHRZF010000142.1"/>
</dbReference>
<reference evidence="3" key="1">
    <citation type="journal article" date="2019" name="Int. J. Syst. Evol. Microbiol.">
        <title>The Global Catalogue of Microorganisms (GCM) 10K type strain sequencing project: providing services to taxonomists for standard genome sequencing and annotation.</title>
        <authorList>
            <consortium name="The Broad Institute Genomics Platform"/>
            <consortium name="The Broad Institute Genome Sequencing Center for Infectious Disease"/>
            <person name="Wu L."/>
            <person name="Ma J."/>
        </authorList>
    </citation>
    <scope>NUCLEOTIDE SEQUENCE [LARGE SCALE GENOMIC DNA]</scope>
    <source>
        <strain evidence="3">CCTCC AB 2013263</strain>
    </source>
</reference>
<evidence type="ECO:0000259" key="1">
    <source>
        <dbReference type="Pfam" id="PF01895"/>
    </source>
</evidence>
<dbReference type="InterPro" id="IPR028366">
    <property type="entry name" value="PhoU"/>
</dbReference>
<evidence type="ECO:0000313" key="3">
    <source>
        <dbReference type="Proteomes" id="UP001595748"/>
    </source>
</evidence>
<keyword evidence="3" id="KW-1185">Reference proteome</keyword>
<gene>
    <name evidence="2" type="ORF">ACFOPQ_11765</name>
</gene>
<dbReference type="InterPro" id="IPR026022">
    <property type="entry name" value="PhoU_dom"/>
</dbReference>
<feature type="domain" description="PhoU" evidence="1">
    <location>
        <begin position="22"/>
        <end position="85"/>
    </location>
</feature>
<feature type="domain" description="PhoU" evidence="1">
    <location>
        <begin position="105"/>
        <end position="187"/>
    </location>
</feature>
<evidence type="ECO:0000313" key="2">
    <source>
        <dbReference type="EMBL" id="MFC3861436.1"/>
    </source>
</evidence>
<dbReference type="InterPro" id="IPR038078">
    <property type="entry name" value="PhoU-like_sf"/>
</dbReference>
<dbReference type="PANTHER" id="PTHR42930">
    <property type="entry name" value="PHOSPHATE-SPECIFIC TRANSPORT SYSTEM ACCESSORY PROTEIN PHOU"/>
    <property type="match status" value="1"/>
</dbReference>
<dbReference type="Proteomes" id="UP001595748">
    <property type="component" value="Unassembled WGS sequence"/>
</dbReference>
<dbReference type="PANTHER" id="PTHR42930:SF3">
    <property type="entry name" value="PHOSPHATE-SPECIFIC TRANSPORT SYSTEM ACCESSORY PROTEIN PHOU"/>
    <property type="match status" value="1"/>
</dbReference>